<gene>
    <name evidence="2" type="ORF">OXX778_LOCUS14839</name>
</gene>
<dbReference type="Proteomes" id="UP000663879">
    <property type="component" value="Unassembled WGS sequence"/>
</dbReference>
<feature type="coiled-coil region" evidence="1">
    <location>
        <begin position="193"/>
        <end position="248"/>
    </location>
</feature>
<comment type="caution">
    <text evidence="2">The sequence shown here is derived from an EMBL/GenBank/DDBJ whole genome shotgun (WGS) entry which is preliminary data.</text>
</comment>
<keyword evidence="1" id="KW-0175">Coiled coil</keyword>
<protein>
    <submittedName>
        <fullName evidence="2">Uncharacterized protein</fullName>
    </submittedName>
</protein>
<accession>A0A814EHI8</accession>
<feature type="non-terminal residue" evidence="2">
    <location>
        <position position="354"/>
    </location>
</feature>
<dbReference type="EMBL" id="CAJNOC010003137">
    <property type="protein sequence ID" value="CAF0969389.1"/>
    <property type="molecule type" value="Genomic_DNA"/>
</dbReference>
<evidence type="ECO:0000313" key="2">
    <source>
        <dbReference type="EMBL" id="CAF0969389.1"/>
    </source>
</evidence>
<sequence length="354" mass="41661">YQKSPEKKIGFFHSDQNEKLDSSISNFSFENEERLDNLASTDNPLNTSFERIGHVSQAVVNSVKKTISQLVEKIVVNKENISKKSSPSTSFLQSSTPILERSQNEEIESLEAEIIPIFDQESIFLRSEISCLKDKLIKQDIDINELKTKHSDEILERNTKINFLENDLKKFKNCYQSKCDEISQLMERDEYIEDNLSKQIESQEKKYTFLEKKFKDLEQQLIDSNRMISNLTSQKIELQNEIELLGSKKKCPLDKTCKSEGNKNEHYKTHQVLSSCPIRVLELEEFENSKRNNELMIGEIERLKKIHMDEKDINDNLDNQIEKLQKENKNINDKIYEYDEKISRLETEKYFFFL</sequence>
<organism evidence="2 3">
    <name type="scientific">Brachionus calyciflorus</name>
    <dbReference type="NCBI Taxonomy" id="104777"/>
    <lineage>
        <taxon>Eukaryota</taxon>
        <taxon>Metazoa</taxon>
        <taxon>Spiralia</taxon>
        <taxon>Gnathifera</taxon>
        <taxon>Rotifera</taxon>
        <taxon>Eurotatoria</taxon>
        <taxon>Monogononta</taxon>
        <taxon>Pseudotrocha</taxon>
        <taxon>Ploima</taxon>
        <taxon>Brachionidae</taxon>
        <taxon>Brachionus</taxon>
    </lineage>
</organism>
<evidence type="ECO:0000313" key="3">
    <source>
        <dbReference type="Proteomes" id="UP000663879"/>
    </source>
</evidence>
<feature type="coiled-coil region" evidence="1">
    <location>
        <begin position="307"/>
        <end position="348"/>
    </location>
</feature>
<reference evidence="2" key="1">
    <citation type="submission" date="2021-02" db="EMBL/GenBank/DDBJ databases">
        <authorList>
            <person name="Nowell W R."/>
        </authorList>
    </citation>
    <scope>NUCLEOTIDE SEQUENCE</scope>
    <source>
        <strain evidence="2">Ploen Becks lab</strain>
    </source>
</reference>
<name>A0A814EHI8_9BILA</name>
<keyword evidence="3" id="KW-1185">Reference proteome</keyword>
<proteinExistence type="predicted"/>
<dbReference type="AlphaFoldDB" id="A0A814EHI8"/>
<evidence type="ECO:0000256" key="1">
    <source>
        <dbReference type="SAM" id="Coils"/>
    </source>
</evidence>